<dbReference type="eggNOG" id="KOG0192">
    <property type="taxonomic scope" value="Eukaryota"/>
</dbReference>
<organism evidence="2 3">
    <name type="scientific">Gloeophyllum trabeum (strain ATCC 11539 / FP-39264 / Madison 617)</name>
    <name type="common">Brown rot fungus</name>
    <dbReference type="NCBI Taxonomy" id="670483"/>
    <lineage>
        <taxon>Eukaryota</taxon>
        <taxon>Fungi</taxon>
        <taxon>Dikarya</taxon>
        <taxon>Basidiomycota</taxon>
        <taxon>Agaricomycotina</taxon>
        <taxon>Agaricomycetes</taxon>
        <taxon>Gloeophyllales</taxon>
        <taxon>Gloeophyllaceae</taxon>
        <taxon>Gloeophyllum</taxon>
    </lineage>
</organism>
<dbReference type="PANTHER" id="PTHR44329">
    <property type="entry name" value="SERINE/THREONINE-PROTEIN KINASE TNNI3K-RELATED"/>
    <property type="match status" value="1"/>
</dbReference>
<reference evidence="2 3" key="1">
    <citation type="journal article" date="2012" name="Science">
        <title>The Paleozoic origin of enzymatic lignin decomposition reconstructed from 31 fungal genomes.</title>
        <authorList>
            <person name="Floudas D."/>
            <person name="Binder M."/>
            <person name="Riley R."/>
            <person name="Barry K."/>
            <person name="Blanchette R.A."/>
            <person name="Henrissat B."/>
            <person name="Martinez A.T."/>
            <person name="Otillar R."/>
            <person name="Spatafora J.W."/>
            <person name="Yadav J.S."/>
            <person name="Aerts A."/>
            <person name="Benoit I."/>
            <person name="Boyd A."/>
            <person name="Carlson A."/>
            <person name="Copeland A."/>
            <person name="Coutinho P.M."/>
            <person name="de Vries R.P."/>
            <person name="Ferreira P."/>
            <person name="Findley K."/>
            <person name="Foster B."/>
            <person name="Gaskell J."/>
            <person name="Glotzer D."/>
            <person name="Gorecki P."/>
            <person name="Heitman J."/>
            <person name="Hesse C."/>
            <person name="Hori C."/>
            <person name="Igarashi K."/>
            <person name="Jurgens J.A."/>
            <person name="Kallen N."/>
            <person name="Kersten P."/>
            <person name="Kohler A."/>
            <person name="Kuees U."/>
            <person name="Kumar T.K.A."/>
            <person name="Kuo A."/>
            <person name="LaButti K."/>
            <person name="Larrondo L.F."/>
            <person name="Lindquist E."/>
            <person name="Ling A."/>
            <person name="Lombard V."/>
            <person name="Lucas S."/>
            <person name="Lundell T."/>
            <person name="Martin R."/>
            <person name="McLaughlin D.J."/>
            <person name="Morgenstern I."/>
            <person name="Morin E."/>
            <person name="Murat C."/>
            <person name="Nagy L.G."/>
            <person name="Nolan M."/>
            <person name="Ohm R.A."/>
            <person name="Patyshakuliyeva A."/>
            <person name="Rokas A."/>
            <person name="Ruiz-Duenas F.J."/>
            <person name="Sabat G."/>
            <person name="Salamov A."/>
            <person name="Samejima M."/>
            <person name="Schmutz J."/>
            <person name="Slot J.C."/>
            <person name="St John F."/>
            <person name="Stenlid J."/>
            <person name="Sun H."/>
            <person name="Sun S."/>
            <person name="Syed K."/>
            <person name="Tsang A."/>
            <person name="Wiebenga A."/>
            <person name="Young D."/>
            <person name="Pisabarro A."/>
            <person name="Eastwood D.C."/>
            <person name="Martin F."/>
            <person name="Cullen D."/>
            <person name="Grigoriev I.V."/>
            <person name="Hibbett D.S."/>
        </authorList>
    </citation>
    <scope>NUCLEOTIDE SEQUENCE [LARGE SCALE GENOMIC DNA]</scope>
    <source>
        <strain evidence="2 3">ATCC 11539</strain>
    </source>
</reference>
<dbReference type="RefSeq" id="XP_007867140.1">
    <property type="nucleotide sequence ID" value="XM_007868949.1"/>
</dbReference>
<dbReference type="InterPro" id="IPR000719">
    <property type="entry name" value="Prot_kinase_dom"/>
</dbReference>
<dbReference type="Proteomes" id="UP000030669">
    <property type="component" value="Unassembled WGS sequence"/>
</dbReference>
<dbReference type="GeneID" id="19302075"/>
<dbReference type="GO" id="GO:0005524">
    <property type="term" value="F:ATP binding"/>
    <property type="evidence" value="ECO:0007669"/>
    <property type="project" value="InterPro"/>
</dbReference>
<dbReference type="Gene3D" id="1.10.510.10">
    <property type="entry name" value="Transferase(Phosphotransferase) domain 1"/>
    <property type="match status" value="1"/>
</dbReference>
<dbReference type="STRING" id="670483.S7Q4H6"/>
<dbReference type="KEGG" id="gtr:GLOTRDRAFT_130263"/>
<dbReference type="InterPro" id="IPR051681">
    <property type="entry name" value="Ser/Thr_Kinases-Pseudokinases"/>
</dbReference>
<dbReference type="PRINTS" id="PR00109">
    <property type="entry name" value="TYRKINASE"/>
</dbReference>
<dbReference type="InterPro" id="IPR011009">
    <property type="entry name" value="Kinase-like_dom_sf"/>
</dbReference>
<accession>S7Q4H6</accession>
<keyword evidence="3" id="KW-1185">Reference proteome</keyword>
<evidence type="ECO:0000313" key="3">
    <source>
        <dbReference type="Proteomes" id="UP000030669"/>
    </source>
</evidence>
<protein>
    <recommendedName>
        <fullName evidence="1">Protein kinase domain-containing protein</fullName>
    </recommendedName>
</protein>
<proteinExistence type="predicted"/>
<dbReference type="HOGENOM" id="CLU_283707_0_0_1"/>
<sequence>MSSLTDDDLDFLSVDSDELRPDFASELDHWRPRRYIFMYNVVREACAHSPDQTPSTWLRIIEGSEDEDTMTIWAEGDEAAIAWEAVEAEPYDLWKDAQDALRRRYDRLHDRRLKTPCQPTSDPVMQRIWGAPAPGLRAGAIAWNILCSAAVRRADAQRGLRCRPRFFLGDLVRIWVAASLSDVSYDIVPGAYARFVARMQEAGHRCHERLGDELKHWVPFMCWLHGTGELGMQDLDPSTCEACYSRVYQNSGVGTWQDDEEALFELRQHPLLPQSTHGGAQVPPPVLPALLVTLFCRGASGNTRPVLSIDRAELMGVLECVFHFLSSRLREDALREFREILWKCLCEAEPDPAYAPWINVYPPAWRPYLSLLSAWDWEELVQLEQGCLFRGPYAGKARLAWRRTVEHTSCFPASRRLLAAAADAGAGGAGGRATDVQTVMAALVWLLQDYALGPTADRPSEHWKRVFAGWVRTCGWLEDAFVVPPLEGMEGHQVLSRIAESGHTCYVPVTIREPQYADVYGRVLMLLHPPESRGIEPLQAERGPGVGYRPAVGFFLQQSASADATGRSDDPDDADNATFSEDWDNRWGYEVMACSACIELCSGQPAVHRTSHVARRRSAPPLLNDVMFLHVRFRSPLSIPEIFSSFNIHPDVEGYVMDSVQRILGSAASSMRYNLIKAWAILMHLLLRSKYLKGDTNWRALSYDMVNTFRVVRACLVENTIRGMHSRTESPAESLEASFIDFLDIPLVVLQTASGRLRFPSCQQCALTPEFRKSLLRIVTKISEDLELLPRRLFLGGIRVKKSKPLSGGGFADVYKGYTSSDYPVVLKRLRVYMLSKLERKSYEKSFRKEVILWSQLWHPFVQPFLGIDERTFKSEMCMVSPRQRNGNLKDYLQCHPLPARDIHSLLHEIAQGLAYLHGENIVHGDLKAENILVDDGGHPRLTDFGLSVLAEATRGAFSTSREGGSAPFNAPELFPTNGEDVQCFRRTVSSDIWAFGCVCVQVCTGKRPFPDIPEGVIGFKLRAGYYPLESPEGSAMTDELWELMKQCWRFDPSQRICSEHLVDETGKIFRSTSIASQKPHEVSGDASWSGPMSVAA</sequence>
<dbReference type="InterPro" id="IPR001245">
    <property type="entry name" value="Ser-Thr/Tyr_kinase_cat_dom"/>
</dbReference>
<evidence type="ECO:0000259" key="1">
    <source>
        <dbReference type="PROSITE" id="PS50011"/>
    </source>
</evidence>
<dbReference type="Pfam" id="PF00069">
    <property type="entry name" value="Pkinase"/>
    <property type="match status" value="1"/>
</dbReference>
<feature type="domain" description="Protein kinase" evidence="1">
    <location>
        <begin position="800"/>
        <end position="1070"/>
    </location>
</feature>
<dbReference type="EMBL" id="KB469303">
    <property type="protein sequence ID" value="EPQ54921.1"/>
    <property type="molecule type" value="Genomic_DNA"/>
</dbReference>
<dbReference type="InterPro" id="IPR008271">
    <property type="entry name" value="Ser/Thr_kinase_AS"/>
</dbReference>
<dbReference type="SMART" id="SM00220">
    <property type="entry name" value="S_TKc"/>
    <property type="match status" value="1"/>
</dbReference>
<dbReference type="PROSITE" id="PS00108">
    <property type="entry name" value="PROTEIN_KINASE_ST"/>
    <property type="match status" value="1"/>
</dbReference>
<name>S7Q4H6_GLOTA</name>
<dbReference type="SUPFAM" id="SSF56112">
    <property type="entry name" value="Protein kinase-like (PK-like)"/>
    <property type="match status" value="1"/>
</dbReference>
<evidence type="ECO:0000313" key="2">
    <source>
        <dbReference type="EMBL" id="EPQ54921.1"/>
    </source>
</evidence>
<gene>
    <name evidence="2" type="ORF">GLOTRDRAFT_130263</name>
</gene>
<dbReference type="PROSITE" id="PS50011">
    <property type="entry name" value="PROTEIN_KINASE_DOM"/>
    <property type="match status" value="1"/>
</dbReference>
<dbReference type="AlphaFoldDB" id="S7Q4H6"/>
<dbReference type="GO" id="GO:0004674">
    <property type="term" value="F:protein serine/threonine kinase activity"/>
    <property type="evidence" value="ECO:0007669"/>
    <property type="project" value="TreeGrafter"/>
</dbReference>
<dbReference type="OrthoDB" id="4062651at2759"/>